<name>A0A8J4C3W0_9CHLO</name>
<protein>
    <submittedName>
        <fullName evidence="1">Uncharacterized protein</fullName>
    </submittedName>
</protein>
<feature type="non-terminal residue" evidence="1">
    <location>
        <position position="1"/>
    </location>
</feature>
<proteinExistence type="predicted"/>
<comment type="caution">
    <text evidence="1">The sequence shown here is derived from an EMBL/GenBank/DDBJ whole genome shotgun (WGS) entry which is preliminary data.</text>
</comment>
<sequence>LVNVTSPAATTTSRLSPISVSLSRDQHILLELNQCNTGAQDAPRLGVQVSSNVPRSNSISEVQRLHVTDFPQPPTLTVRYLYASLMALDGVRVTVAAGPGGGEMLTNPRVGLRLGFGSSINVVVPLTLDDSELALRLAAAFGTTAGGSALSVRRSVNGTAVTLEVAAAEGAVPALRDVASAAVVELPMPPPMPPLQPPPPSPALSSACQFNNPLMVPVPGSPAYGAMYGTWIDQATQPSLPQGSLDLSKLDVTVQAP</sequence>
<dbReference type="EMBL" id="BNCP01000006">
    <property type="protein sequence ID" value="GIL74259.1"/>
    <property type="molecule type" value="Genomic_DNA"/>
</dbReference>
<dbReference type="AlphaFoldDB" id="A0A8J4C3W0"/>
<reference evidence="1" key="1">
    <citation type="journal article" date="2021" name="Proc. Natl. Acad. Sci. U.S.A.">
        <title>Three genomes in the algal genus Volvox reveal the fate of a haploid sex-determining region after a transition to homothallism.</title>
        <authorList>
            <person name="Yamamoto K."/>
            <person name="Hamaji T."/>
            <person name="Kawai-Toyooka H."/>
            <person name="Matsuzaki R."/>
            <person name="Takahashi F."/>
            <person name="Nishimura Y."/>
            <person name="Kawachi M."/>
            <person name="Noguchi H."/>
            <person name="Minakuchi Y."/>
            <person name="Umen J.G."/>
            <person name="Toyoda A."/>
            <person name="Nozaki H."/>
        </authorList>
    </citation>
    <scope>NUCLEOTIDE SEQUENCE</scope>
    <source>
        <strain evidence="1">NIES-3786</strain>
    </source>
</reference>
<keyword evidence="2" id="KW-1185">Reference proteome</keyword>
<evidence type="ECO:0000313" key="1">
    <source>
        <dbReference type="EMBL" id="GIL74259.1"/>
    </source>
</evidence>
<dbReference type="Proteomes" id="UP000747110">
    <property type="component" value="Unassembled WGS sequence"/>
</dbReference>
<feature type="non-terminal residue" evidence="1">
    <location>
        <position position="257"/>
    </location>
</feature>
<evidence type="ECO:0000313" key="2">
    <source>
        <dbReference type="Proteomes" id="UP000747110"/>
    </source>
</evidence>
<gene>
    <name evidence="1" type="ORF">Vretifemale_4267</name>
</gene>
<organism evidence="1 2">
    <name type="scientific">Volvox reticuliferus</name>
    <dbReference type="NCBI Taxonomy" id="1737510"/>
    <lineage>
        <taxon>Eukaryota</taxon>
        <taxon>Viridiplantae</taxon>
        <taxon>Chlorophyta</taxon>
        <taxon>core chlorophytes</taxon>
        <taxon>Chlorophyceae</taxon>
        <taxon>CS clade</taxon>
        <taxon>Chlamydomonadales</taxon>
        <taxon>Volvocaceae</taxon>
        <taxon>Volvox</taxon>
    </lineage>
</organism>
<accession>A0A8J4C3W0</accession>